<dbReference type="AlphaFoldDB" id="A0AAV2NK38"/>
<dbReference type="Gene3D" id="3.30.160.60">
    <property type="entry name" value="Classic Zinc Finger"/>
    <property type="match status" value="1"/>
</dbReference>
<proteinExistence type="predicted"/>
<dbReference type="SMART" id="SM00355">
    <property type="entry name" value="ZnF_C2H2"/>
    <property type="match status" value="2"/>
</dbReference>
<keyword evidence="1" id="KW-0479">Metal-binding</keyword>
<feature type="domain" description="C2H2-type" evidence="2">
    <location>
        <begin position="75"/>
        <end position="103"/>
    </location>
</feature>
<evidence type="ECO:0000259" key="2">
    <source>
        <dbReference type="PROSITE" id="PS50157"/>
    </source>
</evidence>
<dbReference type="PROSITE" id="PS00028">
    <property type="entry name" value="ZINC_FINGER_C2H2_1"/>
    <property type="match status" value="1"/>
</dbReference>
<dbReference type="InterPro" id="IPR036236">
    <property type="entry name" value="Znf_C2H2_sf"/>
</dbReference>
<keyword evidence="1" id="KW-0862">Zinc</keyword>
<reference evidence="3" key="1">
    <citation type="submission" date="2024-04" db="EMBL/GenBank/DDBJ databases">
        <authorList>
            <consortium name="Molecular Ecology Group"/>
        </authorList>
    </citation>
    <scope>NUCLEOTIDE SEQUENCE</scope>
</reference>
<dbReference type="GO" id="GO:0008270">
    <property type="term" value="F:zinc ion binding"/>
    <property type="evidence" value="ECO:0007669"/>
    <property type="project" value="UniProtKB-KW"/>
</dbReference>
<dbReference type="Proteomes" id="UP001497644">
    <property type="component" value="Chromosome 2"/>
</dbReference>
<accession>A0AAV2NK38</accession>
<feature type="domain" description="C2H2-type" evidence="2">
    <location>
        <begin position="46"/>
        <end position="73"/>
    </location>
</feature>
<evidence type="ECO:0000313" key="4">
    <source>
        <dbReference type="Proteomes" id="UP001497644"/>
    </source>
</evidence>
<evidence type="ECO:0000313" key="3">
    <source>
        <dbReference type="EMBL" id="CAL1680042.1"/>
    </source>
</evidence>
<gene>
    <name evidence="3" type="ORF">LPLAT_LOCUS6133</name>
</gene>
<protein>
    <recommendedName>
        <fullName evidence="2">C2H2-type domain-containing protein</fullName>
    </recommendedName>
</protein>
<dbReference type="Pfam" id="PF00096">
    <property type="entry name" value="zf-C2H2"/>
    <property type="match status" value="2"/>
</dbReference>
<sequence length="117" mass="13876">MIFTSFIDDVLCFILAVSESRLRHTWQKSYNRSVANKSDQRVRFRFPCGNCSSVFSLKHNLQHHLRNECGQPPSFSCPYCVYRMRHPSNMRKHVRRVHPGKPVYVVDIRKTEVFQFS</sequence>
<dbReference type="EMBL" id="OZ034825">
    <property type="protein sequence ID" value="CAL1680042.1"/>
    <property type="molecule type" value="Genomic_DNA"/>
</dbReference>
<name>A0AAV2NK38_9HYME</name>
<keyword evidence="4" id="KW-1185">Reference proteome</keyword>
<dbReference type="InterPro" id="IPR013087">
    <property type="entry name" value="Znf_C2H2_type"/>
</dbReference>
<evidence type="ECO:0000256" key="1">
    <source>
        <dbReference type="PROSITE-ProRule" id="PRU00042"/>
    </source>
</evidence>
<dbReference type="SUPFAM" id="SSF57667">
    <property type="entry name" value="beta-beta-alpha zinc fingers"/>
    <property type="match status" value="1"/>
</dbReference>
<organism evidence="3 4">
    <name type="scientific">Lasius platythorax</name>
    <dbReference type="NCBI Taxonomy" id="488582"/>
    <lineage>
        <taxon>Eukaryota</taxon>
        <taxon>Metazoa</taxon>
        <taxon>Ecdysozoa</taxon>
        <taxon>Arthropoda</taxon>
        <taxon>Hexapoda</taxon>
        <taxon>Insecta</taxon>
        <taxon>Pterygota</taxon>
        <taxon>Neoptera</taxon>
        <taxon>Endopterygota</taxon>
        <taxon>Hymenoptera</taxon>
        <taxon>Apocrita</taxon>
        <taxon>Aculeata</taxon>
        <taxon>Formicoidea</taxon>
        <taxon>Formicidae</taxon>
        <taxon>Formicinae</taxon>
        <taxon>Lasius</taxon>
        <taxon>Lasius</taxon>
    </lineage>
</organism>
<dbReference type="PROSITE" id="PS50157">
    <property type="entry name" value="ZINC_FINGER_C2H2_2"/>
    <property type="match status" value="2"/>
</dbReference>
<keyword evidence="1" id="KW-0863">Zinc-finger</keyword>